<keyword evidence="2" id="KW-0808">Transferase</keyword>
<dbReference type="GO" id="GO:0032259">
    <property type="term" value="P:methylation"/>
    <property type="evidence" value="ECO:0007669"/>
    <property type="project" value="UniProtKB-KW"/>
</dbReference>
<dbReference type="AlphaFoldDB" id="A0A5J5IGL7"/>
<keyword evidence="3" id="KW-1185">Reference proteome</keyword>
<dbReference type="Gene3D" id="3.40.50.150">
    <property type="entry name" value="Vaccinia Virus protein VP39"/>
    <property type="match status" value="1"/>
</dbReference>
<feature type="domain" description="Methyltransferase FkbM" evidence="1">
    <location>
        <begin position="86"/>
        <end position="234"/>
    </location>
</feature>
<dbReference type="Pfam" id="PF05050">
    <property type="entry name" value="Methyltransf_21"/>
    <property type="match status" value="1"/>
</dbReference>
<name>A0A5J5IGL7_9BACT</name>
<sequence length="254" mass="29532">MRSFFSKKYDGLLMRLKYSTLGIFYLKSSDIRIPNELKINGRFKRMNFLDRTHKFFSYEFREICINDCYQLHLLKRQLNKVENIIDIGANQGLFTIAARQQFPKANISCYEPNKELQNVLDYNLKQLNAEVWYEAVTKEDCKVELEFGETDLQNKTKVSLNGEIPGTAFRRVIKKAGGSVDLLKLDCEGAEWALFEDEDSWQKIRGLTMEYHLWARDGSSFNDIKTILEKLNFKILSHNPLSDSFGIIAAIKKS</sequence>
<gene>
    <name evidence="2" type="ORF">FW778_19395</name>
</gene>
<proteinExistence type="predicted"/>
<comment type="caution">
    <text evidence="2">The sequence shown here is derived from an EMBL/GenBank/DDBJ whole genome shotgun (WGS) entry which is preliminary data.</text>
</comment>
<evidence type="ECO:0000259" key="1">
    <source>
        <dbReference type="Pfam" id="PF05050"/>
    </source>
</evidence>
<organism evidence="2 3">
    <name type="scientific">Ginsengibacter hankyongi</name>
    <dbReference type="NCBI Taxonomy" id="2607284"/>
    <lineage>
        <taxon>Bacteria</taxon>
        <taxon>Pseudomonadati</taxon>
        <taxon>Bacteroidota</taxon>
        <taxon>Chitinophagia</taxon>
        <taxon>Chitinophagales</taxon>
        <taxon>Chitinophagaceae</taxon>
        <taxon>Ginsengibacter</taxon>
    </lineage>
</organism>
<keyword evidence="2" id="KW-0489">Methyltransferase</keyword>
<evidence type="ECO:0000313" key="3">
    <source>
        <dbReference type="Proteomes" id="UP000326903"/>
    </source>
</evidence>
<reference evidence="2 3" key="1">
    <citation type="submission" date="2019-09" db="EMBL/GenBank/DDBJ databases">
        <title>Draft genome sequence of Ginsengibacter sp. BR5-29.</title>
        <authorList>
            <person name="Im W.-T."/>
        </authorList>
    </citation>
    <scope>NUCLEOTIDE SEQUENCE [LARGE SCALE GENOMIC DNA]</scope>
    <source>
        <strain evidence="2 3">BR5-29</strain>
    </source>
</reference>
<dbReference type="GO" id="GO:0008168">
    <property type="term" value="F:methyltransferase activity"/>
    <property type="evidence" value="ECO:0007669"/>
    <property type="project" value="UniProtKB-KW"/>
</dbReference>
<dbReference type="InterPro" id="IPR006342">
    <property type="entry name" value="FkbM_mtfrase"/>
</dbReference>
<protein>
    <submittedName>
        <fullName evidence="2">FkbM family methyltransferase</fullName>
    </submittedName>
</protein>
<dbReference type="PANTHER" id="PTHR34203">
    <property type="entry name" value="METHYLTRANSFERASE, FKBM FAMILY PROTEIN"/>
    <property type="match status" value="1"/>
</dbReference>
<accession>A0A5J5IGL7</accession>
<dbReference type="SUPFAM" id="SSF53335">
    <property type="entry name" value="S-adenosyl-L-methionine-dependent methyltransferases"/>
    <property type="match status" value="1"/>
</dbReference>
<dbReference type="RefSeq" id="WP_150416517.1">
    <property type="nucleotide sequence ID" value="NZ_VYQF01000008.1"/>
</dbReference>
<dbReference type="NCBIfam" id="TIGR01444">
    <property type="entry name" value="fkbM_fam"/>
    <property type="match status" value="1"/>
</dbReference>
<dbReference type="InterPro" id="IPR052514">
    <property type="entry name" value="SAM-dependent_MTase"/>
</dbReference>
<evidence type="ECO:0000313" key="2">
    <source>
        <dbReference type="EMBL" id="KAA9036394.1"/>
    </source>
</evidence>
<dbReference type="PANTHER" id="PTHR34203:SF13">
    <property type="entry name" value="EXPRESSED PROTEIN"/>
    <property type="match status" value="1"/>
</dbReference>
<dbReference type="EMBL" id="VYQF01000008">
    <property type="protein sequence ID" value="KAA9036394.1"/>
    <property type="molecule type" value="Genomic_DNA"/>
</dbReference>
<dbReference type="InterPro" id="IPR029063">
    <property type="entry name" value="SAM-dependent_MTases_sf"/>
</dbReference>
<dbReference type="Proteomes" id="UP000326903">
    <property type="component" value="Unassembled WGS sequence"/>
</dbReference>